<dbReference type="OrthoDB" id="134933at2"/>
<dbReference type="Pfam" id="PF13191">
    <property type="entry name" value="AAA_16"/>
    <property type="match status" value="1"/>
</dbReference>
<organism evidence="5 6">
    <name type="scientific">Actinomycetospora cinnamomea</name>
    <dbReference type="NCBI Taxonomy" id="663609"/>
    <lineage>
        <taxon>Bacteria</taxon>
        <taxon>Bacillati</taxon>
        <taxon>Actinomycetota</taxon>
        <taxon>Actinomycetes</taxon>
        <taxon>Pseudonocardiales</taxon>
        <taxon>Pseudonocardiaceae</taxon>
        <taxon>Actinomycetospora</taxon>
    </lineage>
</organism>
<dbReference type="AlphaFoldDB" id="A0A2U1FQV6"/>
<dbReference type="InterPro" id="IPR041664">
    <property type="entry name" value="AAA_16"/>
</dbReference>
<keyword evidence="1" id="KW-0547">Nucleotide-binding</keyword>
<dbReference type="GO" id="GO:0006355">
    <property type="term" value="P:regulation of DNA-templated transcription"/>
    <property type="evidence" value="ECO:0007669"/>
    <property type="project" value="InterPro"/>
</dbReference>
<feature type="region of interest" description="Disordered" evidence="3">
    <location>
        <begin position="1"/>
        <end position="37"/>
    </location>
</feature>
<gene>
    <name evidence="5" type="ORF">C8D89_101436</name>
</gene>
<dbReference type="PANTHER" id="PTHR16305:SF35">
    <property type="entry name" value="TRANSCRIPTIONAL ACTIVATOR DOMAIN"/>
    <property type="match status" value="1"/>
</dbReference>
<dbReference type="GO" id="GO:0005524">
    <property type="term" value="F:ATP binding"/>
    <property type="evidence" value="ECO:0007669"/>
    <property type="project" value="UniProtKB-KW"/>
</dbReference>
<dbReference type="InterPro" id="IPR000792">
    <property type="entry name" value="Tscrpt_reg_LuxR_C"/>
</dbReference>
<feature type="domain" description="HTH luxR-type" evidence="4">
    <location>
        <begin position="881"/>
        <end position="946"/>
    </location>
</feature>
<dbReference type="GO" id="GO:0004016">
    <property type="term" value="F:adenylate cyclase activity"/>
    <property type="evidence" value="ECO:0007669"/>
    <property type="project" value="TreeGrafter"/>
</dbReference>
<sequence>MIVPSDRSADSEAAMNRGIEADPEGAGPRGAGRRPGVVARVPTTERDDGAFLRERDDAVAVLRQLIAGLRVGRGGTVVITGAAGVGRSALLREARRTATSLDVVEARGHVEESAVPHGLVRAAFAAGCCDPLAPAAPESDAAEVALRQRWRALVERRAATGPVLVLIDDLHLADPGSTRLLVSLARHLHDVPLGLVLTTRPRPEPTAGPLGRLVADGAATLVELAPLGRSSSSALVADLLGQEADDETDERVWRRARGHPLYIEHLVGSPRPDRPDRLGASLGTLPPPVLDQARAAAVLGVEFRPVLLAALTGVPGPAVASAVDVLVAHGLAVESGPGRLAFTAPLVRDALYDRLSPALRSLHHERALRVLASLGEHAAAVRHALAAGLAGDVEAVATATAAGEADLAAGDVGGAFAHFRAAVDLAGARVDAPTLLRCAEAALALGRPAQAADVAAAALARPGLTGEPRLRVRRLQVRALALAGDLAAAERAATAAVTDARVEAPAALAGAVVEMLHPTWQMLGPGPTLARLREIDVPGPWPADLVALDCLAAHLAELDPDAVDRLLVRVLPDAVPPDEPPDGSDAAVDRFSPFDPELCLVAIARMTDRHETADRVLDRAVGVAESGGRLHARLALQLSIVDASLRRGRLTDARRVLDELVRPAEAVPLLAESVAVAEAVLLIVMGDVERAEGVVAATTAVTWQSELWLAFLRARLASARGDVEQAAAAYLATEQLADRYGVTDPACVPWAPPAVAAHLAAEALDDALRVRDALTRRAARSTAPWVRMVTAASRAAVAAATGDDDAAAGAFAEALTIDVVQIVDRAQVLLDHGRWRRHRGELRPAREALAEALALAEAAGARPLARAAADELRVAGGRRRRRGATAVLTPQQERIRALAAAGLTTREMATTLYLSPKTVESHLTRVYQVLGVRSKRALARAVPVDEHGSDPHG</sequence>
<dbReference type="EMBL" id="QEKW01000001">
    <property type="protein sequence ID" value="PVZ14571.1"/>
    <property type="molecule type" value="Genomic_DNA"/>
</dbReference>
<evidence type="ECO:0000259" key="4">
    <source>
        <dbReference type="PROSITE" id="PS50043"/>
    </source>
</evidence>
<dbReference type="SUPFAM" id="SSF46894">
    <property type="entry name" value="C-terminal effector domain of the bipartite response regulators"/>
    <property type="match status" value="1"/>
</dbReference>
<dbReference type="Gene3D" id="1.10.10.10">
    <property type="entry name" value="Winged helix-like DNA-binding domain superfamily/Winged helix DNA-binding domain"/>
    <property type="match status" value="1"/>
</dbReference>
<keyword evidence="2" id="KW-0067">ATP-binding</keyword>
<evidence type="ECO:0000256" key="3">
    <source>
        <dbReference type="SAM" id="MobiDB-lite"/>
    </source>
</evidence>
<dbReference type="GO" id="GO:0003677">
    <property type="term" value="F:DNA binding"/>
    <property type="evidence" value="ECO:0007669"/>
    <property type="project" value="InterPro"/>
</dbReference>
<dbReference type="PRINTS" id="PR00038">
    <property type="entry name" value="HTHLUXR"/>
</dbReference>
<evidence type="ECO:0000313" key="5">
    <source>
        <dbReference type="EMBL" id="PVZ14571.1"/>
    </source>
</evidence>
<dbReference type="Pfam" id="PF00196">
    <property type="entry name" value="GerE"/>
    <property type="match status" value="1"/>
</dbReference>
<reference evidence="5 6" key="1">
    <citation type="submission" date="2018-04" db="EMBL/GenBank/DDBJ databases">
        <title>Genomic Encyclopedia of Type Strains, Phase IV (KMG-IV): sequencing the most valuable type-strain genomes for metagenomic binning, comparative biology and taxonomic classification.</title>
        <authorList>
            <person name="Goeker M."/>
        </authorList>
    </citation>
    <scope>NUCLEOTIDE SEQUENCE [LARGE SCALE GENOMIC DNA]</scope>
    <source>
        <strain evidence="5 6">DSM 45771</strain>
    </source>
</reference>
<protein>
    <submittedName>
        <fullName evidence="5">Regulatory LuxR family protein</fullName>
    </submittedName>
</protein>
<comment type="caution">
    <text evidence="5">The sequence shown here is derived from an EMBL/GenBank/DDBJ whole genome shotgun (WGS) entry which is preliminary data.</text>
</comment>
<dbReference type="SMART" id="SM00421">
    <property type="entry name" value="HTH_LUXR"/>
    <property type="match status" value="1"/>
</dbReference>
<dbReference type="InterPro" id="IPR016032">
    <property type="entry name" value="Sig_transdc_resp-reg_C-effctor"/>
</dbReference>
<evidence type="ECO:0000256" key="1">
    <source>
        <dbReference type="ARBA" id="ARBA00022741"/>
    </source>
</evidence>
<dbReference type="CDD" id="cd06170">
    <property type="entry name" value="LuxR_C_like"/>
    <property type="match status" value="1"/>
</dbReference>
<keyword evidence="6" id="KW-1185">Reference proteome</keyword>
<name>A0A2U1FQV6_9PSEU</name>
<dbReference type="SUPFAM" id="SSF52540">
    <property type="entry name" value="P-loop containing nucleoside triphosphate hydrolases"/>
    <property type="match status" value="1"/>
</dbReference>
<dbReference type="PANTHER" id="PTHR16305">
    <property type="entry name" value="TESTICULAR SOLUBLE ADENYLYL CYCLASE"/>
    <property type="match status" value="1"/>
</dbReference>
<evidence type="ECO:0000313" key="6">
    <source>
        <dbReference type="Proteomes" id="UP000245639"/>
    </source>
</evidence>
<dbReference type="PROSITE" id="PS50043">
    <property type="entry name" value="HTH_LUXR_2"/>
    <property type="match status" value="1"/>
</dbReference>
<dbReference type="Proteomes" id="UP000245639">
    <property type="component" value="Unassembled WGS sequence"/>
</dbReference>
<accession>A0A2U1FQV6</accession>
<dbReference type="InterPro" id="IPR036388">
    <property type="entry name" value="WH-like_DNA-bd_sf"/>
</dbReference>
<dbReference type="SUPFAM" id="SSF48452">
    <property type="entry name" value="TPR-like"/>
    <property type="match status" value="1"/>
</dbReference>
<dbReference type="GO" id="GO:0005737">
    <property type="term" value="C:cytoplasm"/>
    <property type="evidence" value="ECO:0007669"/>
    <property type="project" value="TreeGrafter"/>
</dbReference>
<proteinExistence type="predicted"/>
<dbReference type="InterPro" id="IPR027417">
    <property type="entry name" value="P-loop_NTPase"/>
</dbReference>
<dbReference type="InterPro" id="IPR011990">
    <property type="entry name" value="TPR-like_helical_dom_sf"/>
</dbReference>
<evidence type="ECO:0000256" key="2">
    <source>
        <dbReference type="ARBA" id="ARBA00022840"/>
    </source>
</evidence>